<evidence type="ECO:0000313" key="2">
    <source>
        <dbReference type="Proteomes" id="UP000017908"/>
    </source>
</evidence>
<protein>
    <submittedName>
        <fullName evidence="1">Uncharacterized protein</fullName>
    </submittedName>
</protein>
<proteinExistence type="predicted"/>
<comment type="caution">
    <text evidence="1">The sequence shown here is derived from an EMBL/GenBank/DDBJ whole genome shotgun (WGS) entry which is preliminary data.</text>
</comment>
<organism evidence="1 2">
    <name type="scientific">Megasphaera elsdenii CAG:570</name>
    <dbReference type="NCBI Taxonomy" id="1263087"/>
    <lineage>
        <taxon>Bacteria</taxon>
        <taxon>Bacillati</taxon>
        <taxon>Bacillota</taxon>
        <taxon>Negativicutes</taxon>
        <taxon>Veillonellales</taxon>
        <taxon>Veillonellaceae</taxon>
        <taxon>Megasphaera</taxon>
    </lineage>
</organism>
<evidence type="ECO:0000313" key="1">
    <source>
        <dbReference type="EMBL" id="CDF05061.1"/>
    </source>
</evidence>
<accession>R7MXI6</accession>
<dbReference type="Proteomes" id="UP000017908">
    <property type="component" value="Unassembled WGS sequence"/>
</dbReference>
<dbReference type="AlphaFoldDB" id="R7MXI6"/>
<gene>
    <name evidence="1" type="ORF">BN715_01350</name>
</gene>
<dbReference type="EMBL" id="CBKE010000195">
    <property type="protein sequence ID" value="CDF05061.1"/>
    <property type="molecule type" value="Genomic_DNA"/>
</dbReference>
<sequence length="431" mass="47917">MDHVGFRDFCAQELVDLSCRKGNARRSLRFRIDIDDAFGYVAGPHFLKELGAAVDGVDAAVRIEASFKTARSFRAQAEHTAGMTDIGALEGCTFEDDRRRLVRDFRIHAAHDAGDAAGFFFIGNDQHVVRQFAVYIIQRLHDFVSLGPAGNEMMAGDFIVVISMERDAQFDHRVVRGIDDVVDGTDAGLAQALLHPHRRLANLDIQEQAGRIAAAQFVIVDGNFDFSVDRRITFLDGNFRIAGFFTAEDGKFTGQADHGEAVCPVRCQFIFIDDVADLEIVGSVDAERRIRRQDPDAFSFFRQEQAVIEAKFVSRAEHAVGQDTAQLRALDFRAARQMSAVDSDGDDLADADVGRSRDDLELFVAHVNLADDEFIGIGMFIDLKDLPGLYFLDFCTPVFHLFDRDTGNGQFIGKCLHVLVHVDVDIILHPC</sequence>
<name>R7MXI6_MEGEL</name>
<reference evidence="1" key="1">
    <citation type="submission" date="2012-11" db="EMBL/GenBank/DDBJ databases">
        <title>Dependencies among metagenomic species, viruses, plasmids and units of genetic variation.</title>
        <authorList>
            <person name="Nielsen H.B."/>
            <person name="Almeida M."/>
            <person name="Juncker A.S."/>
            <person name="Rasmussen S."/>
            <person name="Li J."/>
            <person name="Sunagawa S."/>
            <person name="Plichta D."/>
            <person name="Gautier L."/>
            <person name="Le Chatelier E."/>
            <person name="Peletier E."/>
            <person name="Bonde I."/>
            <person name="Nielsen T."/>
            <person name="Manichanh C."/>
            <person name="Arumugam M."/>
            <person name="Batto J."/>
            <person name="Santos M.B.Q.D."/>
            <person name="Blom N."/>
            <person name="Borruel N."/>
            <person name="Burgdorf K.S."/>
            <person name="Boumezbeur F."/>
            <person name="Casellas F."/>
            <person name="Dore J."/>
            <person name="Guarner F."/>
            <person name="Hansen T."/>
            <person name="Hildebrand F."/>
            <person name="Kaas R.S."/>
            <person name="Kennedy S."/>
            <person name="Kristiansen K."/>
            <person name="Kultima J.R."/>
            <person name="Leonard P."/>
            <person name="Levenez F."/>
            <person name="Lund O."/>
            <person name="Moumen B."/>
            <person name="Le Paslier D."/>
            <person name="Pons N."/>
            <person name="Pedersen O."/>
            <person name="Prifti E."/>
            <person name="Qin J."/>
            <person name="Raes J."/>
            <person name="Tap J."/>
            <person name="Tims S."/>
            <person name="Ussery D.W."/>
            <person name="Yamada T."/>
            <person name="MetaHit consortium"/>
            <person name="Renault P."/>
            <person name="Sicheritz-Ponten T."/>
            <person name="Bork P."/>
            <person name="Wang J."/>
            <person name="Brunak S."/>
            <person name="Ehrlich S.D."/>
        </authorList>
    </citation>
    <scope>NUCLEOTIDE SEQUENCE [LARGE SCALE GENOMIC DNA]</scope>
</reference>